<dbReference type="EMBL" id="MU150394">
    <property type="protein sequence ID" value="KAF9456957.1"/>
    <property type="molecule type" value="Genomic_DNA"/>
</dbReference>
<gene>
    <name evidence="6" type="ORF">BDZ94DRAFT_1143969</name>
</gene>
<evidence type="ECO:0000256" key="5">
    <source>
        <dbReference type="ARBA" id="ARBA00023136"/>
    </source>
</evidence>
<evidence type="ECO:0000256" key="4">
    <source>
        <dbReference type="ARBA" id="ARBA00022989"/>
    </source>
</evidence>
<protein>
    <submittedName>
        <fullName evidence="6">Uncharacterized protein</fullName>
    </submittedName>
</protein>
<evidence type="ECO:0000313" key="7">
    <source>
        <dbReference type="Proteomes" id="UP000807353"/>
    </source>
</evidence>
<feature type="non-terminal residue" evidence="6">
    <location>
        <position position="1"/>
    </location>
</feature>
<evidence type="ECO:0000313" key="6">
    <source>
        <dbReference type="EMBL" id="KAF9456957.1"/>
    </source>
</evidence>
<keyword evidence="3" id="KW-0732">Signal</keyword>
<dbReference type="OrthoDB" id="29460at2759"/>
<proteinExistence type="predicted"/>
<name>A0A9P5XUS1_9AGAR</name>
<dbReference type="Pfam" id="PF09451">
    <property type="entry name" value="ATG27"/>
    <property type="match status" value="1"/>
</dbReference>
<dbReference type="AlphaFoldDB" id="A0A9P5XUS1"/>
<reference evidence="6" key="1">
    <citation type="submission" date="2020-11" db="EMBL/GenBank/DDBJ databases">
        <authorList>
            <consortium name="DOE Joint Genome Institute"/>
            <person name="Ahrendt S."/>
            <person name="Riley R."/>
            <person name="Andreopoulos W."/>
            <person name="Labutti K."/>
            <person name="Pangilinan J."/>
            <person name="Ruiz-Duenas F.J."/>
            <person name="Barrasa J.M."/>
            <person name="Sanchez-Garcia M."/>
            <person name="Camarero S."/>
            <person name="Miyauchi S."/>
            <person name="Serrano A."/>
            <person name="Linde D."/>
            <person name="Babiker R."/>
            <person name="Drula E."/>
            <person name="Ayuso-Fernandez I."/>
            <person name="Pacheco R."/>
            <person name="Padilla G."/>
            <person name="Ferreira P."/>
            <person name="Barriuso J."/>
            <person name="Kellner H."/>
            <person name="Castanera R."/>
            <person name="Alfaro M."/>
            <person name="Ramirez L."/>
            <person name="Pisabarro A.G."/>
            <person name="Kuo A."/>
            <person name="Tritt A."/>
            <person name="Lipzen A."/>
            <person name="He G."/>
            <person name="Yan M."/>
            <person name="Ng V."/>
            <person name="Cullen D."/>
            <person name="Martin F."/>
            <person name="Rosso M.-N."/>
            <person name="Henrissat B."/>
            <person name="Hibbett D."/>
            <person name="Martinez A.T."/>
            <person name="Grigoriev I.V."/>
        </authorList>
    </citation>
    <scope>NUCLEOTIDE SEQUENCE</scope>
    <source>
        <strain evidence="6">CBS 247.69</strain>
    </source>
</reference>
<evidence type="ECO:0000256" key="3">
    <source>
        <dbReference type="ARBA" id="ARBA00022729"/>
    </source>
</evidence>
<evidence type="ECO:0000256" key="2">
    <source>
        <dbReference type="ARBA" id="ARBA00022692"/>
    </source>
</evidence>
<keyword evidence="4" id="KW-1133">Transmembrane helix</keyword>
<keyword evidence="2" id="KW-0812">Transmembrane</keyword>
<feature type="non-terminal residue" evidence="6">
    <location>
        <position position="80"/>
    </location>
</feature>
<evidence type="ECO:0000256" key="1">
    <source>
        <dbReference type="ARBA" id="ARBA00004167"/>
    </source>
</evidence>
<comment type="subcellular location">
    <subcellularLocation>
        <location evidence="1">Membrane</location>
        <topology evidence="1">Single-pass membrane protein</topology>
    </subcellularLocation>
</comment>
<dbReference type="InterPro" id="IPR018939">
    <property type="entry name" value="Autophagy-rel_prot_27"/>
</dbReference>
<keyword evidence="7" id="KW-1185">Reference proteome</keyword>
<accession>A0A9P5XUS1</accession>
<organism evidence="6 7">
    <name type="scientific">Collybia nuda</name>
    <dbReference type="NCBI Taxonomy" id="64659"/>
    <lineage>
        <taxon>Eukaryota</taxon>
        <taxon>Fungi</taxon>
        <taxon>Dikarya</taxon>
        <taxon>Basidiomycota</taxon>
        <taxon>Agaricomycotina</taxon>
        <taxon>Agaricomycetes</taxon>
        <taxon>Agaricomycetidae</taxon>
        <taxon>Agaricales</taxon>
        <taxon>Tricholomatineae</taxon>
        <taxon>Clitocybaceae</taxon>
        <taxon>Collybia</taxon>
    </lineage>
</organism>
<dbReference type="Proteomes" id="UP000807353">
    <property type="component" value="Unassembled WGS sequence"/>
</dbReference>
<comment type="caution">
    <text evidence="6">The sequence shown here is derived from an EMBL/GenBank/DDBJ whole genome shotgun (WGS) entry which is preliminary data.</text>
</comment>
<sequence length="80" mass="8763">LCPLLKARAGNFDISIEEETPPTHTQRKYALGFGGALKWDGTLPAELQCPEGSRICLTVINTRPNHPTEPSRILQVIPIA</sequence>
<keyword evidence="5" id="KW-0472">Membrane</keyword>
<dbReference type="GO" id="GO:0016020">
    <property type="term" value="C:membrane"/>
    <property type="evidence" value="ECO:0007669"/>
    <property type="project" value="UniProtKB-SubCell"/>
</dbReference>